<feature type="domain" description="DUF402" evidence="2">
    <location>
        <begin position="12"/>
        <end position="149"/>
    </location>
</feature>
<dbReference type="InterPro" id="IPR035930">
    <property type="entry name" value="FomD-like_sf"/>
</dbReference>
<protein>
    <submittedName>
        <fullName evidence="3">DUF402 domain-containing protein</fullName>
    </submittedName>
</protein>
<keyword evidence="4" id="KW-1185">Reference proteome</keyword>
<dbReference type="RefSeq" id="WP_165330238.1">
    <property type="nucleotide sequence ID" value="NZ_JAAKZW010000005.1"/>
</dbReference>
<dbReference type="InterPro" id="IPR007295">
    <property type="entry name" value="DUF402"/>
</dbReference>
<evidence type="ECO:0000256" key="1">
    <source>
        <dbReference type="ARBA" id="ARBA00022801"/>
    </source>
</evidence>
<dbReference type="GO" id="GO:0016787">
    <property type="term" value="F:hydrolase activity"/>
    <property type="evidence" value="ECO:0007669"/>
    <property type="project" value="UniProtKB-KW"/>
</dbReference>
<gene>
    <name evidence="3" type="ORF">G6045_03315</name>
</gene>
<dbReference type="PANTHER" id="PTHR39159:SF1">
    <property type="entry name" value="UPF0374 PROTEIN YGAC"/>
    <property type="match status" value="1"/>
</dbReference>
<evidence type="ECO:0000313" key="3">
    <source>
        <dbReference type="EMBL" id="NGO74720.1"/>
    </source>
</evidence>
<comment type="caution">
    <text evidence="3">The sequence shown here is derived from an EMBL/GenBank/DDBJ whole genome shotgun (WGS) entry which is preliminary data.</text>
</comment>
<dbReference type="InterPro" id="IPR050212">
    <property type="entry name" value="Ntdp-like"/>
</dbReference>
<dbReference type="SUPFAM" id="SSF159234">
    <property type="entry name" value="FomD-like"/>
    <property type="match status" value="1"/>
</dbReference>
<dbReference type="EMBL" id="JAAKZW010000005">
    <property type="protein sequence ID" value="NGO74720.1"/>
    <property type="molecule type" value="Genomic_DNA"/>
</dbReference>
<dbReference type="AlphaFoldDB" id="A0A6G4XCY6"/>
<dbReference type="Gene3D" id="2.40.380.10">
    <property type="entry name" value="FomD-like"/>
    <property type="match status" value="1"/>
</dbReference>
<evidence type="ECO:0000313" key="4">
    <source>
        <dbReference type="Proteomes" id="UP000481109"/>
    </source>
</evidence>
<sequence>MTDITVEFRKYDGRLSARWTATRLGADAHGTWLATAEGIRVESADGGWNTRFPYVLCVPQHAWWTATFCRPPGPEVYCDVSTPAQWAADGTEVRIVDLDLDVVRLPGVDPHIEDEDEFAVHQEHFGYPEHVVAEARSSCSWLYEAVRRQSPAELFSSAYLPWLARV</sequence>
<name>A0A6G4XCY6_9ACTN</name>
<accession>A0A6G4XCY6</accession>
<evidence type="ECO:0000259" key="2">
    <source>
        <dbReference type="Pfam" id="PF04167"/>
    </source>
</evidence>
<reference evidence="3 4" key="1">
    <citation type="submission" date="2020-02" db="EMBL/GenBank/DDBJ databases">
        <title>Whole-genome analyses of novel actinobacteria.</title>
        <authorList>
            <person name="Sahin N."/>
            <person name="Tokatli A."/>
        </authorList>
    </citation>
    <scope>NUCLEOTIDE SEQUENCE [LARGE SCALE GENOMIC DNA]</scope>
    <source>
        <strain evidence="3 4">YC504</strain>
    </source>
</reference>
<dbReference type="PANTHER" id="PTHR39159">
    <property type="match status" value="1"/>
</dbReference>
<keyword evidence="1" id="KW-0378">Hydrolase</keyword>
<dbReference type="Pfam" id="PF04167">
    <property type="entry name" value="DUF402"/>
    <property type="match status" value="1"/>
</dbReference>
<organism evidence="3 4">
    <name type="scientific">Streptomyces mesophilus</name>
    <dbReference type="NCBI Taxonomy" id="1775132"/>
    <lineage>
        <taxon>Bacteria</taxon>
        <taxon>Bacillati</taxon>
        <taxon>Actinomycetota</taxon>
        <taxon>Actinomycetes</taxon>
        <taxon>Kitasatosporales</taxon>
        <taxon>Streptomycetaceae</taxon>
        <taxon>Streptomyces</taxon>
    </lineage>
</organism>
<proteinExistence type="predicted"/>
<dbReference type="Proteomes" id="UP000481109">
    <property type="component" value="Unassembled WGS sequence"/>
</dbReference>